<keyword evidence="4" id="KW-1185">Reference proteome</keyword>
<sequence length="159" mass="16588">MSARLVAGAAAAALPLHAGAAAAAAAPDAGVHVFTFADRFQDGDTLCYLANTVQAAGGVLHVLGLRDGGPSFRLPWGELEGPRGDEQWHFADRTIMLKKHVFLARAIRRVPANDTVVFVDGFDVLFHGPWRTSCGATAPSRARGAWAPEGRGPSSSAGS</sequence>
<proteinExistence type="predicted"/>
<evidence type="ECO:0000256" key="1">
    <source>
        <dbReference type="SAM" id="MobiDB-lite"/>
    </source>
</evidence>
<organism evidence="3 4">
    <name type="scientific">Prorocentrum cordatum</name>
    <dbReference type="NCBI Taxonomy" id="2364126"/>
    <lineage>
        <taxon>Eukaryota</taxon>
        <taxon>Sar</taxon>
        <taxon>Alveolata</taxon>
        <taxon>Dinophyceae</taxon>
        <taxon>Prorocentrales</taxon>
        <taxon>Prorocentraceae</taxon>
        <taxon>Prorocentrum</taxon>
    </lineage>
</organism>
<keyword evidence="2" id="KW-0732">Signal</keyword>
<reference evidence="3" key="1">
    <citation type="submission" date="2023-10" db="EMBL/GenBank/DDBJ databases">
        <authorList>
            <person name="Chen Y."/>
            <person name="Shah S."/>
            <person name="Dougan E. K."/>
            <person name="Thang M."/>
            <person name="Chan C."/>
        </authorList>
    </citation>
    <scope>NUCLEOTIDE SEQUENCE [LARGE SCALE GENOMIC DNA]</scope>
</reference>
<name>A0ABN9VZE8_9DINO</name>
<evidence type="ECO:0000313" key="3">
    <source>
        <dbReference type="EMBL" id="CAK0878005.1"/>
    </source>
</evidence>
<comment type="caution">
    <text evidence="3">The sequence shown here is derived from an EMBL/GenBank/DDBJ whole genome shotgun (WGS) entry which is preliminary data.</text>
</comment>
<evidence type="ECO:0000313" key="4">
    <source>
        <dbReference type="Proteomes" id="UP001189429"/>
    </source>
</evidence>
<evidence type="ECO:0000256" key="2">
    <source>
        <dbReference type="SAM" id="SignalP"/>
    </source>
</evidence>
<feature type="chain" id="PRO_5047320353" evidence="2">
    <location>
        <begin position="24"/>
        <end position="159"/>
    </location>
</feature>
<dbReference type="EMBL" id="CAUYUJ010017798">
    <property type="protein sequence ID" value="CAK0878005.1"/>
    <property type="molecule type" value="Genomic_DNA"/>
</dbReference>
<feature type="signal peptide" evidence="2">
    <location>
        <begin position="1"/>
        <end position="23"/>
    </location>
</feature>
<accession>A0ABN9VZE8</accession>
<feature type="region of interest" description="Disordered" evidence="1">
    <location>
        <begin position="137"/>
        <end position="159"/>
    </location>
</feature>
<protein>
    <submittedName>
        <fullName evidence="3">Uncharacterized protein</fullName>
    </submittedName>
</protein>
<gene>
    <name evidence="3" type="ORF">PCOR1329_LOCUS61894</name>
</gene>
<dbReference type="Proteomes" id="UP001189429">
    <property type="component" value="Unassembled WGS sequence"/>
</dbReference>